<sequence length="300" mass="35298">QRLTFDFYSCFTSMLIGQGQQSQVYAYDGYLYKLSSTEQRQYNFNIPLHRQFEPIGRDQVPTCIPTACFTSRLKMFPCKYNILEIKPKCGHAFRFVLKKPFQTDFFSAQQKYNQHHGIQAFDLDPLNIYSNLNSDSLYDELLCYQNTKYLKGNLTRGAVEVVMQVKPFLLKVEKFYRFCQLFTFDFSNLDQFFVAKSISQPSNSICFQLGDQLIEVQQLEKQVEGDSFEVTQQLGKQFFDMNENRLFQDQVFSLKQLLILLKSVMDFSILVIDEQQAEIIDLTYKGNRVEKWKEVLRFGM</sequence>
<evidence type="ECO:0000313" key="1">
    <source>
        <dbReference type="EMBL" id="JAP89403.1"/>
    </source>
</evidence>
<dbReference type="AlphaFoldDB" id="A0A146JXK3"/>
<dbReference type="EMBL" id="GDID01007203">
    <property type="protein sequence ID" value="JAP89403.1"/>
    <property type="molecule type" value="Transcribed_RNA"/>
</dbReference>
<feature type="non-terminal residue" evidence="1">
    <location>
        <position position="1"/>
    </location>
</feature>
<protein>
    <recommendedName>
        <fullName evidence="2">Kinase</fullName>
    </recommendedName>
</protein>
<organism evidence="1">
    <name type="scientific">Trepomonas sp. PC1</name>
    <dbReference type="NCBI Taxonomy" id="1076344"/>
    <lineage>
        <taxon>Eukaryota</taxon>
        <taxon>Metamonada</taxon>
        <taxon>Diplomonadida</taxon>
        <taxon>Hexamitidae</taxon>
        <taxon>Hexamitinae</taxon>
        <taxon>Trepomonas</taxon>
    </lineage>
</organism>
<evidence type="ECO:0008006" key="2">
    <source>
        <dbReference type="Google" id="ProtNLM"/>
    </source>
</evidence>
<proteinExistence type="predicted"/>
<accession>A0A146JXK3</accession>
<reference evidence="1" key="1">
    <citation type="submission" date="2015-07" db="EMBL/GenBank/DDBJ databases">
        <title>Adaptation to a free-living lifestyle via gene acquisitions in the diplomonad Trepomonas sp. PC1.</title>
        <authorList>
            <person name="Xu F."/>
            <person name="Jerlstrom-Hultqvist J."/>
            <person name="Kolisko M."/>
            <person name="Simpson A.G.B."/>
            <person name="Roger A.J."/>
            <person name="Svard S.G."/>
            <person name="Andersson J.O."/>
        </authorList>
    </citation>
    <scope>NUCLEOTIDE SEQUENCE</scope>
    <source>
        <strain evidence="1">PC1</strain>
    </source>
</reference>
<gene>
    <name evidence="1" type="ORF">TPC1_31102</name>
</gene>
<name>A0A146JXK3_9EUKA</name>